<dbReference type="SUPFAM" id="SSF56672">
    <property type="entry name" value="DNA/RNA polymerases"/>
    <property type="match status" value="1"/>
</dbReference>
<proteinExistence type="predicted"/>
<gene>
    <name evidence="1" type="ORF">PHMEG_00036780</name>
</gene>
<dbReference type="EMBL" id="NBNE01015573">
    <property type="protein sequence ID" value="OWY93721.1"/>
    <property type="molecule type" value="Genomic_DNA"/>
</dbReference>
<feature type="non-terminal residue" evidence="1">
    <location>
        <position position="1"/>
    </location>
</feature>
<dbReference type="InterPro" id="IPR051320">
    <property type="entry name" value="Viral_Replic_Matur_Polypro"/>
</dbReference>
<accession>A0A225ULB1</accession>
<dbReference type="InterPro" id="IPR043128">
    <property type="entry name" value="Rev_trsase/Diguanyl_cyclase"/>
</dbReference>
<dbReference type="OrthoDB" id="128765at2759"/>
<evidence type="ECO:0000313" key="2">
    <source>
        <dbReference type="Proteomes" id="UP000198211"/>
    </source>
</evidence>
<dbReference type="InterPro" id="IPR043502">
    <property type="entry name" value="DNA/RNA_pol_sf"/>
</dbReference>
<dbReference type="AlphaFoldDB" id="A0A225ULB1"/>
<dbReference type="Gene3D" id="3.30.70.270">
    <property type="match status" value="1"/>
</dbReference>
<evidence type="ECO:0000313" key="1">
    <source>
        <dbReference type="EMBL" id="OWY93721.1"/>
    </source>
</evidence>
<dbReference type="Gene3D" id="3.10.10.10">
    <property type="entry name" value="HIV Type 1 Reverse Transcriptase, subunit A, domain 1"/>
    <property type="match status" value="1"/>
</dbReference>
<organism evidence="1 2">
    <name type="scientific">Phytophthora megakarya</name>
    <dbReference type="NCBI Taxonomy" id="4795"/>
    <lineage>
        <taxon>Eukaryota</taxon>
        <taxon>Sar</taxon>
        <taxon>Stramenopiles</taxon>
        <taxon>Oomycota</taxon>
        <taxon>Peronosporomycetes</taxon>
        <taxon>Peronosporales</taxon>
        <taxon>Peronosporaceae</taxon>
        <taxon>Phytophthora</taxon>
    </lineage>
</organism>
<keyword evidence="2" id="KW-1185">Reference proteome</keyword>
<dbReference type="PANTHER" id="PTHR33064:SF37">
    <property type="entry name" value="RIBONUCLEASE H"/>
    <property type="match status" value="1"/>
</dbReference>
<sequence length="146" mass="16715">REFLDRHVKHLLDSGRCYKNPSSRWCSPPLIINKPRIGNFRMTVDVRGPNEMVEPSAWPMPILGVEFDRLRGSKYYFSLDSLQRFWQFGVALSSQEIYSILTEEGVITPPGCSWVEPIVSLTCSQPCKPCSRTFIITGYSYESTIC</sequence>
<dbReference type="PANTHER" id="PTHR33064">
    <property type="entry name" value="POL PROTEIN"/>
    <property type="match status" value="1"/>
</dbReference>
<dbReference type="Proteomes" id="UP000198211">
    <property type="component" value="Unassembled WGS sequence"/>
</dbReference>
<comment type="caution">
    <text evidence="1">The sequence shown here is derived from an EMBL/GenBank/DDBJ whole genome shotgun (WGS) entry which is preliminary data.</text>
</comment>
<name>A0A225ULB1_9STRA</name>
<protein>
    <submittedName>
        <fullName evidence="1">RNA-dependent DNA polymerase</fullName>
    </submittedName>
</protein>
<reference evidence="2" key="1">
    <citation type="submission" date="2017-03" db="EMBL/GenBank/DDBJ databases">
        <title>Phytopthora megakarya and P. palmivora, two closely related causual agents of cacao black pod achieved similar genome size and gene model numbers by different mechanisms.</title>
        <authorList>
            <person name="Ali S."/>
            <person name="Shao J."/>
            <person name="Larry D.J."/>
            <person name="Kronmiller B."/>
            <person name="Shen D."/>
            <person name="Strem M.D."/>
            <person name="Melnick R.L."/>
            <person name="Guiltinan M.J."/>
            <person name="Tyler B.M."/>
            <person name="Meinhardt L.W."/>
            <person name="Bailey B.A."/>
        </authorList>
    </citation>
    <scope>NUCLEOTIDE SEQUENCE [LARGE SCALE GENOMIC DNA]</scope>
    <source>
        <strain evidence="2">zdho120</strain>
    </source>
</reference>